<evidence type="ECO:0000313" key="4">
    <source>
        <dbReference type="Proteomes" id="UP000248745"/>
    </source>
</evidence>
<dbReference type="Pfam" id="PF18962">
    <property type="entry name" value="Por_Secre_tail"/>
    <property type="match status" value="1"/>
</dbReference>
<feature type="domain" description="Secretion system C-terminal sorting" evidence="2">
    <location>
        <begin position="273"/>
        <end position="343"/>
    </location>
</feature>
<dbReference type="AlphaFoldDB" id="A0A2W2BT87"/>
<organism evidence="3 4">
    <name type="scientific">Taibaiella soli</name>
    <dbReference type="NCBI Taxonomy" id="1649169"/>
    <lineage>
        <taxon>Bacteria</taxon>
        <taxon>Pseudomonadati</taxon>
        <taxon>Bacteroidota</taxon>
        <taxon>Chitinophagia</taxon>
        <taxon>Chitinophagales</taxon>
        <taxon>Chitinophagaceae</taxon>
        <taxon>Taibaiella</taxon>
    </lineage>
</organism>
<protein>
    <recommendedName>
        <fullName evidence="2">Secretion system C-terminal sorting domain-containing protein</fullName>
    </recommendedName>
</protein>
<keyword evidence="1" id="KW-0732">Signal</keyword>
<dbReference type="NCBIfam" id="TIGR04183">
    <property type="entry name" value="Por_Secre_tail"/>
    <property type="match status" value="1"/>
</dbReference>
<dbReference type="EMBL" id="QKTW01000027">
    <property type="protein sequence ID" value="PZF70983.1"/>
    <property type="molecule type" value="Genomic_DNA"/>
</dbReference>
<reference evidence="3 4" key="1">
    <citation type="submission" date="2018-06" db="EMBL/GenBank/DDBJ databases">
        <title>Mucibacter soli gen. nov., sp. nov., a new member of the family Chitinophagaceae producing mucin.</title>
        <authorList>
            <person name="Kim M.-K."/>
            <person name="Park S."/>
            <person name="Kim T.-S."/>
            <person name="Joung Y."/>
            <person name="Han J.-H."/>
            <person name="Kim S.B."/>
        </authorList>
    </citation>
    <scope>NUCLEOTIDE SEQUENCE [LARGE SCALE GENOMIC DNA]</scope>
    <source>
        <strain evidence="3 4">R1-15</strain>
    </source>
</reference>
<evidence type="ECO:0000256" key="1">
    <source>
        <dbReference type="SAM" id="SignalP"/>
    </source>
</evidence>
<evidence type="ECO:0000313" key="3">
    <source>
        <dbReference type="EMBL" id="PZF70983.1"/>
    </source>
</evidence>
<keyword evidence="4" id="KW-1185">Reference proteome</keyword>
<feature type="signal peptide" evidence="1">
    <location>
        <begin position="1"/>
        <end position="24"/>
    </location>
</feature>
<gene>
    <name evidence="3" type="ORF">DN068_19955</name>
</gene>
<feature type="chain" id="PRO_5015953208" description="Secretion system C-terminal sorting domain-containing protein" evidence="1">
    <location>
        <begin position="25"/>
        <end position="347"/>
    </location>
</feature>
<accession>A0A2W2BT87</accession>
<dbReference type="OrthoDB" id="639955at2"/>
<dbReference type="InterPro" id="IPR026444">
    <property type="entry name" value="Secre_tail"/>
</dbReference>
<dbReference type="Proteomes" id="UP000248745">
    <property type="component" value="Unassembled WGS sequence"/>
</dbReference>
<evidence type="ECO:0000259" key="2">
    <source>
        <dbReference type="Pfam" id="PF18962"/>
    </source>
</evidence>
<dbReference type="RefSeq" id="WP_111000717.1">
    <property type="nucleotide sequence ID" value="NZ_QKTW01000027.1"/>
</dbReference>
<comment type="caution">
    <text evidence="3">The sequence shown here is derived from an EMBL/GenBank/DDBJ whole genome shotgun (WGS) entry which is preliminary data.</text>
</comment>
<name>A0A2W2BT87_9BACT</name>
<proteinExistence type="predicted"/>
<sequence>MKKLTYSLKAFTLCMLLFAVNAKAGDPAVNGATVNPAPISVAGNNSISFQFVNIGTAITAPQASQVTVTISLSDLTLHPGYNLSTNITGNGASLFTWSFDAGTNVITGVLNQALANAQGGTITVGNLDVTALTTSAAPGNGANINVVASGAVNSSTTNDATSSFTYTLSPLPIKLTSFTATAEGCNTMLNWHSATERDFSHFTLQYSHDGADYQNIAVISGKGDNSDYTYVHQAGNGRAMYRLVLTDNNGVVNYSNTAVANISCDAAANVQIVPNPVQNIFSLRIENVTTSNYTGVATVYNAMGMSVRTQDVRSGDNKIDMTGLAAGMYTVTLQDANGISNYKLVKE</sequence>